<dbReference type="EMBL" id="LR798269">
    <property type="protein sequence ID" value="CAB5219620.1"/>
    <property type="molecule type" value="Genomic_DNA"/>
</dbReference>
<dbReference type="InterPro" id="IPR029063">
    <property type="entry name" value="SAM-dependent_MTases_sf"/>
</dbReference>
<dbReference type="SUPFAM" id="SSF53335">
    <property type="entry name" value="S-adenosyl-L-methionine-dependent methyltransferases"/>
    <property type="match status" value="1"/>
</dbReference>
<proteinExistence type="predicted"/>
<sequence>MIERLRPKYSEEELKRVYDHQYDHTQWEDHITRIEETIRIGNIIPAFVSGLETVADLSAGDGAIINAINIDKKILGDYVDTYEYTGKVEDTITKIPNVDMFIFSETLEHVDNPLQVLKAIRKKTKWLLLSTPEDNWEDPNPEHYWAWDKEGVQELLEKAGFEPVYFESRPIIYTHQIWICK</sequence>
<organism evidence="1">
    <name type="scientific">uncultured Caudovirales phage</name>
    <dbReference type="NCBI Taxonomy" id="2100421"/>
    <lineage>
        <taxon>Viruses</taxon>
        <taxon>Duplodnaviria</taxon>
        <taxon>Heunggongvirae</taxon>
        <taxon>Uroviricota</taxon>
        <taxon>Caudoviricetes</taxon>
        <taxon>Peduoviridae</taxon>
        <taxon>Maltschvirus</taxon>
        <taxon>Maltschvirus maltsch</taxon>
    </lineage>
</organism>
<evidence type="ECO:0000313" key="1">
    <source>
        <dbReference type="EMBL" id="CAB5219620.1"/>
    </source>
</evidence>
<name>A0A6J7WPA2_9CAUD</name>
<gene>
    <name evidence="1" type="ORF">UFOVP222_99</name>
</gene>
<reference evidence="1" key="1">
    <citation type="submission" date="2020-05" db="EMBL/GenBank/DDBJ databases">
        <authorList>
            <person name="Chiriac C."/>
            <person name="Salcher M."/>
            <person name="Ghai R."/>
            <person name="Kavagutti S V."/>
        </authorList>
    </citation>
    <scope>NUCLEOTIDE SEQUENCE</scope>
</reference>
<protein>
    <submittedName>
        <fullName evidence="1">Uncharacterized protein</fullName>
    </submittedName>
</protein>
<accession>A0A6J7WPA2</accession>
<dbReference type="Gene3D" id="3.40.50.150">
    <property type="entry name" value="Vaccinia Virus protein VP39"/>
    <property type="match status" value="1"/>
</dbReference>
<dbReference type="Pfam" id="PF13489">
    <property type="entry name" value="Methyltransf_23"/>
    <property type="match status" value="1"/>
</dbReference>